<organism evidence="1 2">
    <name type="scientific">Pandoraea communis</name>
    <dbReference type="NCBI Taxonomy" id="2508297"/>
    <lineage>
        <taxon>Bacteria</taxon>
        <taxon>Pseudomonadati</taxon>
        <taxon>Pseudomonadota</taxon>
        <taxon>Betaproteobacteria</taxon>
        <taxon>Burkholderiales</taxon>
        <taxon>Burkholderiaceae</taxon>
        <taxon>Pandoraea</taxon>
    </lineage>
</organism>
<dbReference type="InterPro" id="IPR007434">
    <property type="entry name" value="FemAB-like"/>
</dbReference>
<dbReference type="PANTHER" id="PTHR47017">
    <property type="entry name" value="ACYL-COA"/>
    <property type="match status" value="1"/>
</dbReference>
<sequence>MRRVTPAIFCCLPESLAKFSDNGSQFGSSIPAAHWFAGSQTRCDVSSDVVIRVVQSIEDVPADAWDALAGANPFVQHAFLHAMHTSGCASKRTGWQPAYLLMHAGDTLVGAMPLYVKSHSRGEYVFDHAWADAFARHGLNYYPKLLCAVPFSPVTGPRLLARTHADRVALARGAIAFAKQLELSSIHVLFTHDDDLAALTEAGYLLREGVQFHWENPGFATFDDFLAQMNQEKRKKLRQDRRRVRDAGVTYRWLRGADIDEAALDFFYQCYDNTYREHWNAPYLSRAFFGQVHASMPDALLLVMAERDGAPLACALNVVSGDTMYGRYWGTTDFVSGMHFETCYAQGIEYCIAHGLRSFEGGAQGVHKMSRGLLPTPTWSAHWIADQRFADAIAEFLDSETSAMDEHIGELEAHTPFKRPAS</sequence>
<gene>
    <name evidence="1" type="ORF">PCO31111_02474</name>
</gene>
<keyword evidence="2" id="KW-1185">Reference proteome</keyword>
<proteinExistence type="predicted"/>
<dbReference type="SUPFAM" id="SSF55729">
    <property type="entry name" value="Acyl-CoA N-acyltransferases (Nat)"/>
    <property type="match status" value="1"/>
</dbReference>
<accession>A0A5E4V540</accession>
<evidence type="ECO:0000313" key="1">
    <source>
        <dbReference type="EMBL" id="VVE07432.1"/>
    </source>
</evidence>
<dbReference type="AlphaFoldDB" id="A0A5E4V540"/>
<reference evidence="1 2" key="1">
    <citation type="submission" date="2019-08" db="EMBL/GenBank/DDBJ databases">
        <authorList>
            <person name="Peeters C."/>
        </authorList>
    </citation>
    <scope>NUCLEOTIDE SEQUENCE [LARGE SCALE GENOMIC DNA]</scope>
    <source>
        <strain evidence="1 2">LMG 31111</strain>
    </source>
</reference>
<dbReference type="EMBL" id="CABPSE010000007">
    <property type="protein sequence ID" value="VVE07432.1"/>
    <property type="molecule type" value="Genomic_DNA"/>
</dbReference>
<dbReference type="Gene3D" id="3.40.630.30">
    <property type="match status" value="1"/>
</dbReference>
<protein>
    <submittedName>
        <fullName evidence="1">GNAT family N-acetyltransferase</fullName>
    </submittedName>
</protein>
<dbReference type="PANTHER" id="PTHR47017:SF1">
    <property type="entry name" value="ACYL-COA"/>
    <property type="match status" value="1"/>
</dbReference>
<evidence type="ECO:0000313" key="2">
    <source>
        <dbReference type="Proteomes" id="UP000383971"/>
    </source>
</evidence>
<name>A0A5E4V540_9BURK</name>
<dbReference type="GO" id="GO:0016740">
    <property type="term" value="F:transferase activity"/>
    <property type="evidence" value="ECO:0007669"/>
    <property type="project" value="UniProtKB-KW"/>
</dbReference>
<keyword evidence="1" id="KW-0808">Transferase</keyword>
<dbReference type="Pfam" id="PF04339">
    <property type="entry name" value="FemAB_like"/>
    <property type="match status" value="1"/>
</dbReference>
<dbReference type="InterPro" id="IPR016181">
    <property type="entry name" value="Acyl_CoA_acyltransferase"/>
</dbReference>
<dbReference type="Proteomes" id="UP000383971">
    <property type="component" value="Unassembled WGS sequence"/>
</dbReference>